<keyword evidence="5 8" id="KW-0378">Hydrolase</keyword>
<dbReference type="InterPro" id="IPR010140">
    <property type="entry name" value="Histidinol_P_phosphatase_HisJ"/>
</dbReference>
<evidence type="ECO:0000256" key="4">
    <source>
        <dbReference type="ARBA" id="ARBA00022605"/>
    </source>
</evidence>
<keyword evidence="6 8" id="KW-0368">Histidine biosynthesis</keyword>
<dbReference type="RefSeq" id="WP_048594892.1">
    <property type="nucleotide sequence ID" value="NZ_CVLB01000001.1"/>
</dbReference>
<protein>
    <recommendedName>
        <fullName evidence="3 8">Histidinol-phosphatase</fullName>
        <shortName evidence="8">HolPase</shortName>
        <ecNumber evidence="3 8">3.1.3.15</ecNumber>
    </recommendedName>
</protein>
<evidence type="ECO:0000256" key="6">
    <source>
        <dbReference type="ARBA" id="ARBA00023102"/>
    </source>
</evidence>
<dbReference type="GO" id="GO:0004401">
    <property type="term" value="F:histidinol-phosphatase activity"/>
    <property type="evidence" value="ECO:0007669"/>
    <property type="project" value="UniProtKB-UniRule"/>
</dbReference>
<dbReference type="NCBIfam" id="TIGR01856">
    <property type="entry name" value="hisJ_fam"/>
    <property type="match status" value="1"/>
</dbReference>
<evidence type="ECO:0000313" key="10">
    <source>
        <dbReference type="EMBL" id="CRF33834.1"/>
    </source>
</evidence>
<dbReference type="GO" id="GO:0005737">
    <property type="term" value="C:cytoplasm"/>
    <property type="evidence" value="ECO:0007669"/>
    <property type="project" value="TreeGrafter"/>
</dbReference>
<dbReference type="CDD" id="cd12110">
    <property type="entry name" value="PHP_HisPPase_Hisj_like"/>
    <property type="match status" value="1"/>
</dbReference>
<evidence type="ECO:0000256" key="1">
    <source>
        <dbReference type="ARBA" id="ARBA00004970"/>
    </source>
</evidence>
<comment type="catalytic activity">
    <reaction evidence="7 8">
        <text>L-histidinol phosphate + H2O = L-histidinol + phosphate</text>
        <dbReference type="Rhea" id="RHEA:14465"/>
        <dbReference type="ChEBI" id="CHEBI:15377"/>
        <dbReference type="ChEBI" id="CHEBI:43474"/>
        <dbReference type="ChEBI" id="CHEBI:57699"/>
        <dbReference type="ChEBI" id="CHEBI:57980"/>
        <dbReference type="EC" id="3.1.3.15"/>
    </reaction>
</comment>
<evidence type="ECO:0000313" key="11">
    <source>
        <dbReference type="Proteomes" id="UP000043763"/>
    </source>
</evidence>
<dbReference type="UniPathway" id="UPA00031">
    <property type="reaction ID" value="UER00013"/>
</dbReference>
<evidence type="ECO:0000256" key="2">
    <source>
        <dbReference type="ARBA" id="ARBA00009152"/>
    </source>
</evidence>
<organism evidence="10 11">
    <name type="scientific">Brachyspira suanatina</name>
    <dbReference type="NCBI Taxonomy" id="381802"/>
    <lineage>
        <taxon>Bacteria</taxon>
        <taxon>Pseudomonadati</taxon>
        <taxon>Spirochaetota</taxon>
        <taxon>Spirochaetia</taxon>
        <taxon>Brachyspirales</taxon>
        <taxon>Brachyspiraceae</taxon>
        <taxon>Brachyspira</taxon>
    </lineage>
</organism>
<sequence>MKYISNLHTHTKYCDGKNTVEENIQYAIDKELISLGFSGHSHFYKDDTSMSEENTIKYLENIKKAKDIYKDKIQVYLGIEGDYYSNLNKDTDKEMGLDYRIGSVHYIDDGNNSYFPIDMSRDTFNETIKHFGDIKEVIFRYYDNVIKMIETQKPGIIGHLDLVRKYNLNKEYFTEEEDWYTKKVDEVIDIIEKNGSIVEINTKLMNKNNLDAHYPNKNTIKKLLEKNVSFTINSDAHQCNNIDNCYFETVDELKKLGVKSIKMLIDNSFKDIDINKLGLSV</sequence>
<keyword evidence="4 8" id="KW-0028">Amino-acid biosynthesis</keyword>
<dbReference type="AlphaFoldDB" id="A0A0G4K8K6"/>
<dbReference type="EC" id="3.1.3.15" evidence="3 8"/>
<evidence type="ECO:0000259" key="9">
    <source>
        <dbReference type="Pfam" id="PF02811"/>
    </source>
</evidence>
<dbReference type="Pfam" id="PF02811">
    <property type="entry name" value="PHP"/>
    <property type="match status" value="1"/>
</dbReference>
<dbReference type="Proteomes" id="UP000043763">
    <property type="component" value="Unassembled WGS sequence"/>
</dbReference>
<dbReference type="Gene3D" id="3.20.20.140">
    <property type="entry name" value="Metal-dependent hydrolases"/>
    <property type="match status" value="1"/>
</dbReference>
<dbReference type="GO" id="GO:0000105">
    <property type="term" value="P:L-histidine biosynthetic process"/>
    <property type="evidence" value="ECO:0007669"/>
    <property type="project" value="UniProtKB-UniRule"/>
</dbReference>
<dbReference type="InterPro" id="IPR004013">
    <property type="entry name" value="PHP_dom"/>
</dbReference>
<comment type="similarity">
    <text evidence="2 8">Belongs to the PHP hydrolase family. HisK subfamily.</text>
</comment>
<evidence type="ECO:0000256" key="3">
    <source>
        <dbReference type="ARBA" id="ARBA00013085"/>
    </source>
</evidence>
<evidence type="ECO:0000256" key="8">
    <source>
        <dbReference type="RuleBase" id="RU366003"/>
    </source>
</evidence>
<evidence type="ECO:0000256" key="7">
    <source>
        <dbReference type="ARBA" id="ARBA00049158"/>
    </source>
</evidence>
<reference evidence="11" key="1">
    <citation type="submission" date="2015-04" db="EMBL/GenBank/DDBJ databases">
        <authorList>
            <person name="Mushtaq Mamoona"/>
        </authorList>
    </citation>
    <scope>NUCLEOTIDE SEQUENCE [LARGE SCALE GENOMIC DNA]</scope>
    <source>
        <strain evidence="11">AN4859/03</strain>
    </source>
</reference>
<dbReference type="PANTHER" id="PTHR21039">
    <property type="entry name" value="HISTIDINOL PHOSPHATASE-RELATED"/>
    <property type="match status" value="1"/>
</dbReference>
<keyword evidence="11" id="KW-1185">Reference proteome</keyword>
<dbReference type="OrthoDB" id="9775255at2"/>
<dbReference type="EMBL" id="CVLB01000001">
    <property type="protein sequence ID" value="CRF33834.1"/>
    <property type="molecule type" value="Genomic_DNA"/>
</dbReference>
<dbReference type="SUPFAM" id="SSF89550">
    <property type="entry name" value="PHP domain-like"/>
    <property type="match status" value="1"/>
</dbReference>
<comment type="pathway">
    <text evidence="1 8">Amino-acid biosynthesis; L-histidine biosynthesis; L-histidine from 5-phospho-alpha-D-ribose 1-diphosphate: step 8/9.</text>
</comment>
<dbReference type="PANTHER" id="PTHR21039:SF0">
    <property type="entry name" value="HISTIDINOL-PHOSPHATASE"/>
    <property type="match status" value="1"/>
</dbReference>
<gene>
    <name evidence="10" type="ORF">BRSU_1702</name>
</gene>
<dbReference type="InterPro" id="IPR016195">
    <property type="entry name" value="Pol/histidinol_Pase-like"/>
</dbReference>
<feature type="domain" description="PHP" evidence="9">
    <location>
        <begin position="7"/>
        <end position="202"/>
    </location>
</feature>
<proteinExistence type="inferred from homology"/>
<evidence type="ECO:0000256" key="5">
    <source>
        <dbReference type="ARBA" id="ARBA00022801"/>
    </source>
</evidence>
<name>A0A0G4K8K6_9SPIR</name>
<accession>A0A0G4K8K6</accession>